<gene>
    <name evidence="3" type="ORF">CQR46_1102</name>
</gene>
<name>A0A2N3QGU2_9BIFI</name>
<dbReference type="InterPro" id="IPR047057">
    <property type="entry name" value="MerR_fam"/>
</dbReference>
<dbReference type="RefSeq" id="WP_218971100.1">
    <property type="nucleotide sequence ID" value="NZ_PCGZ01000006.1"/>
</dbReference>
<dbReference type="EMBL" id="PCGZ01000006">
    <property type="protein sequence ID" value="PKU90459.1"/>
    <property type="molecule type" value="Genomic_DNA"/>
</dbReference>
<accession>A0A2N3QGU2</accession>
<dbReference type="SMART" id="SM00422">
    <property type="entry name" value="HTH_MERR"/>
    <property type="match status" value="1"/>
</dbReference>
<protein>
    <submittedName>
        <fullName evidence="3">Transcriptional regulator</fullName>
    </submittedName>
</protein>
<dbReference type="Gene3D" id="1.10.1660.10">
    <property type="match status" value="1"/>
</dbReference>
<proteinExistence type="predicted"/>
<feature type="domain" description="HTH merR-type" evidence="2">
    <location>
        <begin position="1"/>
        <end position="61"/>
    </location>
</feature>
<dbReference type="PANTHER" id="PTHR30204:SF98">
    <property type="entry name" value="HTH-TYPE TRANSCRIPTIONAL REGULATOR ADHR"/>
    <property type="match status" value="1"/>
</dbReference>
<dbReference type="Pfam" id="PF13411">
    <property type="entry name" value="MerR_1"/>
    <property type="match status" value="1"/>
</dbReference>
<reference evidence="3 4" key="1">
    <citation type="submission" date="2017-10" db="EMBL/GenBank/DDBJ databases">
        <title>Bifidobacterium genomics.</title>
        <authorList>
            <person name="Lugli G.A."/>
            <person name="Milani C."/>
            <person name="Mancabelli L."/>
        </authorList>
    </citation>
    <scope>NUCLEOTIDE SEQUENCE [LARGE SCALE GENOMIC DNA]</scope>
    <source>
        <strain evidence="3 4">1524B</strain>
    </source>
</reference>
<dbReference type="AlphaFoldDB" id="A0A2N3QGU2"/>
<dbReference type="Proteomes" id="UP000233730">
    <property type="component" value="Unassembled WGS sequence"/>
</dbReference>
<keyword evidence="1" id="KW-0238">DNA-binding</keyword>
<evidence type="ECO:0000313" key="4">
    <source>
        <dbReference type="Proteomes" id="UP000233730"/>
    </source>
</evidence>
<dbReference type="CDD" id="cd01109">
    <property type="entry name" value="HTH_YyaN"/>
    <property type="match status" value="1"/>
</dbReference>
<comment type="caution">
    <text evidence="3">The sequence shown here is derived from an EMBL/GenBank/DDBJ whole genome shotgun (WGS) entry which is preliminary data.</text>
</comment>
<dbReference type="GO" id="GO:0003700">
    <property type="term" value="F:DNA-binding transcription factor activity"/>
    <property type="evidence" value="ECO:0007669"/>
    <property type="project" value="InterPro"/>
</dbReference>
<dbReference type="PRINTS" id="PR00040">
    <property type="entry name" value="HTHMERR"/>
</dbReference>
<organism evidence="3 4">
    <name type="scientific">Bifidobacterium pseudolongum subsp. globosum</name>
    <dbReference type="NCBI Taxonomy" id="1690"/>
    <lineage>
        <taxon>Bacteria</taxon>
        <taxon>Bacillati</taxon>
        <taxon>Actinomycetota</taxon>
        <taxon>Actinomycetes</taxon>
        <taxon>Bifidobacteriales</taxon>
        <taxon>Bifidobacteriaceae</taxon>
        <taxon>Bifidobacterium</taxon>
    </lineage>
</organism>
<dbReference type="SUPFAM" id="SSF46955">
    <property type="entry name" value="Putative DNA-binding domain"/>
    <property type="match status" value="1"/>
</dbReference>
<dbReference type="InterPro" id="IPR009061">
    <property type="entry name" value="DNA-bd_dom_put_sf"/>
</dbReference>
<dbReference type="InterPro" id="IPR000551">
    <property type="entry name" value="MerR-type_HTH_dom"/>
</dbReference>
<evidence type="ECO:0000256" key="1">
    <source>
        <dbReference type="ARBA" id="ARBA00023125"/>
    </source>
</evidence>
<evidence type="ECO:0000313" key="3">
    <source>
        <dbReference type="EMBL" id="PKU90459.1"/>
    </source>
</evidence>
<sequence length="142" mass="16713">MLGIPASTIRYYDRKGLLPDVDRDQVRVRRFDEANIEWLRLIERLKMAGMTIGEIREFTDLYRQGDATIEQRRAIIHARRDAIEEQLRHMEDTLDFITYKCWFYDTAAREGTCDAPRAMSEDDMPADIAAIRRRCGQERPMA</sequence>
<evidence type="ECO:0000259" key="2">
    <source>
        <dbReference type="PROSITE" id="PS50937"/>
    </source>
</evidence>
<dbReference type="PROSITE" id="PS50937">
    <property type="entry name" value="HTH_MERR_2"/>
    <property type="match status" value="1"/>
</dbReference>
<dbReference type="GO" id="GO:0003677">
    <property type="term" value="F:DNA binding"/>
    <property type="evidence" value="ECO:0007669"/>
    <property type="project" value="UniProtKB-KW"/>
</dbReference>
<dbReference type="PANTHER" id="PTHR30204">
    <property type="entry name" value="REDOX-CYCLING DRUG-SENSING TRANSCRIPTIONAL ACTIVATOR SOXR"/>
    <property type="match status" value="1"/>
</dbReference>